<keyword evidence="4" id="KW-0479">Metal-binding</keyword>
<dbReference type="InterPro" id="IPR002935">
    <property type="entry name" value="SAM_O-MeTrfase"/>
</dbReference>
<comment type="similarity">
    <text evidence="5">Belongs to the class I-like SAM-binding methyltransferase superfamily. Cation-dependent O-methyltransferase family.</text>
</comment>
<keyword evidence="3" id="KW-0949">S-adenosyl-L-methionine</keyword>
<dbReference type="Pfam" id="PF01596">
    <property type="entry name" value="Methyltransf_3"/>
    <property type="match status" value="1"/>
</dbReference>
<dbReference type="Gene3D" id="3.40.50.150">
    <property type="entry name" value="Vaccinia Virus protein VP39"/>
    <property type="match status" value="1"/>
</dbReference>
<dbReference type="PANTHER" id="PTHR10509:SF34">
    <property type="entry name" value="TAPETUM-SPECIFIC METHYLTRANSFERASE 1"/>
    <property type="match status" value="1"/>
</dbReference>
<dbReference type="GO" id="GO:0032259">
    <property type="term" value="P:methylation"/>
    <property type="evidence" value="ECO:0007669"/>
    <property type="project" value="UniProtKB-KW"/>
</dbReference>
<evidence type="ECO:0000313" key="7">
    <source>
        <dbReference type="Proteomes" id="UP000607653"/>
    </source>
</evidence>
<dbReference type="InterPro" id="IPR050362">
    <property type="entry name" value="Cation-dep_OMT"/>
</dbReference>
<dbReference type="EMBL" id="DUZY01000002">
    <property type="protein sequence ID" value="DAD30147.1"/>
    <property type="molecule type" value="Genomic_DNA"/>
</dbReference>
<dbReference type="Proteomes" id="UP000607653">
    <property type="component" value="Unassembled WGS sequence"/>
</dbReference>
<accession>A0A822YCF9</accession>
<gene>
    <name evidence="6" type="ORF">HUJ06_031615</name>
</gene>
<sequence>MSLAPDEAQFLSMLLKVMNAKKTLEIGVFTGYSLLTTALALPEDAKVGNSQVSSYTPNTILFLVGRWEFRKNLQGLHATTVAEYLYIFGFSLGLEPRITQSGSDGDTLWAIRSVQMIGLFDSETESLIGLLSDSILKTLIEMIYLCSINC</sequence>
<protein>
    <recommendedName>
        <fullName evidence="8">Caffeoyl-CoA O-methyltransferase</fullName>
    </recommendedName>
</protein>
<proteinExistence type="inferred from homology"/>
<dbReference type="AlphaFoldDB" id="A0A822YCF9"/>
<evidence type="ECO:0000313" key="6">
    <source>
        <dbReference type="EMBL" id="DAD30147.1"/>
    </source>
</evidence>
<comment type="caution">
    <text evidence="6">The sequence shown here is derived from an EMBL/GenBank/DDBJ whole genome shotgun (WGS) entry which is preliminary data.</text>
</comment>
<dbReference type="GO" id="GO:0046872">
    <property type="term" value="F:metal ion binding"/>
    <property type="evidence" value="ECO:0007669"/>
    <property type="project" value="UniProtKB-KW"/>
</dbReference>
<reference evidence="6 7" key="1">
    <citation type="journal article" date="2020" name="Mol. Biol. Evol.">
        <title>Distinct Expression and Methylation Patterns for Genes with Different Fates following a Single Whole-Genome Duplication in Flowering Plants.</title>
        <authorList>
            <person name="Shi T."/>
            <person name="Rahmani R.S."/>
            <person name="Gugger P.F."/>
            <person name="Wang M."/>
            <person name="Li H."/>
            <person name="Zhang Y."/>
            <person name="Li Z."/>
            <person name="Wang Q."/>
            <person name="Van de Peer Y."/>
            <person name="Marchal K."/>
            <person name="Chen J."/>
        </authorList>
    </citation>
    <scope>NUCLEOTIDE SEQUENCE [LARGE SCALE GENOMIC DNA]</scope>
    <source>
        <tissue evidence="6">Leaf</tissue>
    </source>
</reference>
<evidence type="ECO:0000256" key="1">
    <source>
        <dbReference type="ARBA" id="ARBA00022603"/>
    </source>
</evidence>
<evidence type="ECO:0000256" key="5">
    <source>
        <dbReference type="ARBA" id="ARBA00023453"/>
    </source>
</evidence>
<keyword evidence="1" id="KW-0489">Methyltransferase</keyword>
<keyword evidence="2" id="KW-0808">Transferase</keyword>
<evidence type="ECO:0000256" key="4">
    <source>
        <dbReference type="ARBA" id="ARBA00022723"/>
    </source>
</evidence>
<dbReference type="InterPro" id="IPR029063">
    <property type="entry name" value="SAM-dependent_MTases_sf"/>
</dbReference>
<dbReference type="SUPFAM" id="SSF53335">
    <property type="entry name" value="S-adenosyl-L-methionine-dependent methyltransferases"/>
    <property type="match status" value="1"/>
</dbReference>
<evidence type="ECO:0000256" key="2">
    <source>
        <dbReference type="ARBA" id="ARBA00022679"/>
    </source>
</evidence>
<organism evidence="6 7">
    <name type="scientific">Nelumbo nucifera</name>
    <name type="common">Sacred lotus</name>
    <dbReference type="NCBI Taxonomy" id="4432"/>
    <lineage>
        <taxon>Eukaryota</taxon>
        <taxon>Viridiplantae</taxon>
        <taxon>Streptophyta</taxon>
        <taxon>Embryophyta</taxon>
        <taxon>Tracheophyta</taxon>
        <taxon>Spermatophyta</taxon>
        <taxon>Magnoliopsida</taxon>
        <taxon>Proteales</taxon>
        <taxon>Nelumbonaceae</taxon>
        <taxon>Nelumbo</taxon>
    </lineage>
</organism>
<keyword evidence="7" id="KW-1185">Reference proteome</keyword>
<evidence type="ECO:0000256" key="3">
    <source>
        <dbReference type="ARBA" id="ARBA00022691"/>
    </source>
</evidence>
<evidence type="ECO:0008006" key="8">
    <source>
        <dbReference type="Google" id="ProtNLM"/>
    </source>
</evidence>
<dbReference type="PANTHER" id="PTHR10509">
    <property type="entry name" value="O-METHYLTRANSFERASE-RELATED"/>
    <property type="match status" value="1"/>
</dbReference>
<name>A0A822YCF9_NELNU</name>
<dbReference type="GO" id="GO:0008171">
    <property type="term" value="F:O-methyltransferase activity"/>
    <property type="evidence" value="ECO:0007669"/>
    <property type="project" value="InterPro"/>
</dbReference>